<comment type="pathway">
    <text evidence="12">Phospholipid metabolism; phosphatidylethanolamine biosynthesis.</text>
</comment>
<keyword evidence="6" id="KW-0443">Lipid metabolism</keyword>
<reference evidence="13 14" key="1">
    <citation type="submission" date="2020-02" db="EMBL/GenBank/DDBJ databases">
        <title>Complete genome sequence of the novel Campylobacter species Candidatus Campylobacter infans.</title>
        <authorList>
            <person name="Duim B."/>
            <person name="Zomer A."/>
            <person name="van der Graaf L."/>
            <person name="Wagenaar J."/>
        </authorList>
    </citation>
    <scope>NUCLEOTIDE SEQUENCE [LARGE SCALE GENOMIC DNA]</scope>
    <source>
        <strain evidence="13 14">19S00001</strain>
    </source>
</reference>
<gene>
    <name evidence="13" type="primary">psd</name>
    <name evidence="13" type="ORF">CINF_0374</name>
</gene>
<proteinExistence type="predicted"/>
<keyword evidence="11" id="KW-0670">Pyruvate</keyword>
<evidence type="ECO:0000256" key="3">
    <source>
        <dbReference type="ARBA" id="ARBA00012243"/>
    </source>
</evidence>
<evidence type="ECO:0000256" key="4">
    <source>
        <dbReference type="ARBA" id="ARBA00022516"/>
    </source>
</evidence>
<dbReference type="Proteomes" id="UP000509414">
    <property type="component" value="Chromosome"/>
</dbReference>
<evidence type="ECO:0000256" key="7">
    <source>
        <dbReference type="ARBA" id="ARBA00023145"/>
    </source>
</evidence>
<protein>
    <recommendedName>
        <fullName evidence="3">phosphatidylserine decarboxylase</fullName>
        <ecNumber evidence="3">4.1.1.65</ecNumber>
    </recommendedName>
</protein>
<evidence type="ECO:0000256" key="5">
    <source>
        <dbReference type="ARBA" id="ARBA00022793"/>
    </source>
</evidence>
<dbReference type="GO" id="GO:0004609">
    <property type="term" value="F:phosphatidylserine decarboxylase activity"/>
    <property type="evidence" value="ECO:0007669"/>
    <property type="project" value="UniProtKB-EC"/>
</dbReference>
<sequence>MLQNAISHYFGVLCAKKFPRAIQNFINKSYVNYFKIDLSEFLPASNYDSLNALFTRSLNQPRKLDEGFISPSDGKIFYAGKGAHNQAFSIKNCDYNVSELLGLNENELNDGFDYVGIYLSPRDYHHFHAPCDFELLGAKYMPGALWSVSKALLKKVKNLYAKNERVVLECKSKDKIFWLVFVGALNVGKISIDKLPQIQTNAKQGLASYKLNDISYQKGEHIGKFELGSTIVIIAQDGFLNLKIQEDQSIKYAQNIADFK</sequence>
<dbReference type="NCBIfam" id="TIGR00163">
    <property type="entry name" value="PS_decarb"/>
    <property type="match status" value="1"/>
</dbReference>
<name>A0A7H9CKY0_9BACT</name>
<dbReference type="NCBIfam" id="NF003038">
    <property type="entry name" value="PRK03934.1"/>
    <property type="match status" value="1"/>
</dbReference>
<evidence type="ECO:0000256" key="6">
    <source>
        <dbReference type="ARBA" id="ARBA00023098"/>
    </source>
</evidence>
<dbReference type="PANTHER" id="PTHR10067">
    <property type="entry name" value="PHOSPHATIDYLSERINE DECARBOXYLASE"/>
    <property type="match status" value="1"/>
</dbReference>
<keyword evidence="7" id="KW-0865">Zymogen</keyword>
<dbReference type="GO" id="GO:0006646">
    <property type="term" value="P:phosphatidylethanolamine biosynthetic process"/>
    <property type="evidence" value="ECO:0007669"/>
    <property type="project" value="UniProtKB-UniPathway"/>
</dbReference>
<evidence type="ECO:0000313" key="13">
    <source>
        <dbReference type="EMBL" id="QLI04914.1"/>
    </source>
</evidence>
<dbReference type="KEGG" id="cinf:CINF_0374"/>
<keyword evidence="4" id="KW-0444">Lipid biosynthesis</keyword>
<evidence type="ECO:0000256" key="11">
    <source>
        <dbReference type="ARBA" id="ARBA00023317"/>
    </source>
</evidence>
<dbReference type="UniPathway" id="UPA00558"/>
<evidence type="ECO:0000256" key="12">
    <source>
        <dbReference type="ARBA" id="ARBA00024326"/>
    </source>
</evidence>
<keyword evidence="9 13" id="KW-0456">Lyase</keyword>
<dbReference type="RefSeq" id="WP_179975539.1">
    <property type="nucleotide sequence ID" value="NZ_CP049075.1"/>
</dbReference>
<comment type="pathway">
    <text evidence="2">Lipid metabolism.</text>
</comment>
<keyword evidence="14" id="KW-1185">Reference proteome</keyword>
<keyword evidence="10" id="KW-1208">Phospholipid metabolism</keyword>
<dbReference type="InterPro" id="IPR003817">
    <property type="entry name" value="PS_Dcarbxylase"/>
</dbReference>
<organism evidence="13 14">
    <name type="scientific">Candidatus Campylobacter infans</name>
    <dbReference type="NCBI Taxonomy" id="2561898"/>
    <lineage>
        <taxon>Bacteria</taxon>
        <taxon>Pseudomonadati</taxon>
        <taxon>Campylobacterota</taxon>
        <taxon>Epsilonproteobacteria</taxon>
        <taxon>Campylobacterales</taxon>
        <taxon>Campylobacteraceae</taxon>
        <taxon>Campylobacter</taxon>
    </lineage>
</organism>
<dbReference type="Pfam" id="PF02666">
    <property type="entry name" value="PS_Dcarbxylase"/>
    <property type="match status" value="1"/>
</dbReference>
<evidence type="ECO:0000313" key="14">
    <source>
        <dbReference type="Proteomes" id="UP000509414"/>
    </source>
</evidence>
<dbReference type="EMBL" id="CP049075">
    <property type="protein sequence ID" value="QLI04914.1"/>
    <property type="molecule type" value="Genomic_DNA"/>
</dbReference>
<accession>A0A7H9CKY0</accession>
<comment type="cofactor">
    <cofactor evidence="1">
        <name>pyruvate</name>
        <dbReference type="ChEBI" id="CHEBI:15361"/>
    </cofactor>
</comment>
<dbReference type="AlphaFoldDB" id="A0A7H9CKY0"/>
<evidence type="ECO:0000256" key="2">
    <source>
        <dbReference type="ARBA" id="ARBA00005189"/>
    </source>
</evidence>
<evidence type="ECO:0000256" key="8">
    <source>
        <dbReference type="ARBA" id="ARBA00023209"/>
    </source>
</evidence>
<evidence type="ECO:0000256" key="10">
    <source>
        <dbReference type="ARBA" id="ARBA00023264"/>
    </source>
</evidence>
<keyword evidence="8" id="KW-0594">Phospholipid biosynthesis</keyword>
<dbReference type="InterPro" id="IPR033177">
    <property type="entry name" value="PSD-B"/>
</dbReference>
<evidence type="ECO:0000256" key="9">
    <source>
        <dbReference type="ARBA" id="ARBA00023239"/>
    </source>
</evidence>
<dbReference type="EC" id="4.1.1.65" evidence="3"/>
<dbReference type="PANTHER" id="PTHR10067:SF6">
    <property type="entry name" value="PHOSPHATIDYLSERINE DECARBOXYLASE PROENZYME, MITOCHONDRIAL"/>
    <property type="match status" value="1"/>
</dbReference>
<evidence type="ECO:0000256" key="1">
    <source>
        <dbReference type="ARBA" id="ARBA00001928"/>
    </source>
</evidence>
<keyword evidence="5" id="KW-0210">Decarboxylase</keyword>